<organism evidence="1 2">
    <name type="scientific">Microscilla marina ATCC 23134</name>
    <dbReference type="NCBI Taxonomy" id="313606"/>
    <lineage>
        <taxon>Bacteria</taxon>
        <taxon>Pseudomonadati</taxon>
        <taxon>Bacteroidota</taxon>
        <taxon>Cytophagia</taxon>
        <taxon>Cytophagales</taxon>
        <taxon>Microscillaceae</taxon>
        <taxon>Microscilla</taxon>
    </lineage>
</organism>
<dbReference type="Proteomes" id="UP000004095">
    <property type="component" value="Unassembled WGS sequence"/>
</dbReference>
<keyword evidence="2" id="KW-1185">Reference proteome</keyword>
<protein>
    <submittedName>
        <fullName evidence="1">Uncharacterized protein</fullName>
    </submittedName>
</protein>
<evidence type="ECO:0000313" key="1">
    <source>
        <dbReference type="EMBL" id="EAY27999.1"/>
    </source>
</evidence>
<reference evidence="1 2" key="1">
    <citation type="submission" date="2007-01" db="EMBL/GenBank/DDBJ databases">
        <authorList>
            <person name="Haygood M."/>
            <person name="Podell S."/>
            <person name="Anderson C."/>
            <person name="Hopkinson B."/>
            <person name="Roe K."/>
            <person name="Barbeau K."/>
            <person name="Gaasterland T."/>
            <person name="Ferriera S."/>
            <person name="Johnson J."/>
            <person name="Kravitz S."/>
            <person name="Beeson K."/>
            <person name="Sutton G."/>
            <person name="Rogers Y.-H."/>
            <person name="Friedman R."/>
            <person name="Frazier M."/>
            <person name="Venter J.C."/>
        </authorList>
    </citation>
    <scope>NUCLEOTIDE SEQUENCE [LARGE SCALE GENOMIC DNA]</scope>
    <source>
        <strain evidence="1 2">ATCC 23134</strain>
    </source>
</reference>
<sequence length="43" mass="4829">MIDCFIVQWLDSSRSIFFQLRMGETLPGFALSVAPGNMKPINP</sequence>
<name>A1ZNW0_MICM2</name>
<accession>A1ZNW0</accession>
<dbReference type="EMBL" id="AAWS01000019">
    <property type="protein sequence ID" value="EAY27999.1"/>
    <property type="molecule type" value="Genomic_DNA"/>
</dbReference>
<gene>
    <name evidence="1" type="ORF">M23134_02668</name>
</gene>
<comment type="caution">
    <text evidence="1">The sequence shown here is derived from an EMBL/GenBank/DDBJ whole genome shotgun (WGS) entry which is preliminary data.</text>
</comment>
<evidence type="ECO:0000313" key="2">
    <source>
        <dbReference type="Proteomes" id="UP000004095"/>
    </source>
</evidence>
<proteinExistence type="predicted"/>
<dbReference type="AlphaFoldDB" id="A1ZNW0"/>